<dbReference type="Pfam" id="PF13671">
    <property type="entry name" value="AAA_33"/>
    <property type="match status" value="1"/>
</dbReference>
<keyword evidence="2" id="KW-1185">Reference proteome</keyword>
<sequence length="183" mass="20917">MNRIVVVTVGKTHSGKTTFAKQLELQLKNAIIIDQDNHASFINAYYKSLRPKEGPNTLKYAVTQTIVDYAVNQTDCHLVLCNSNLERKGRMDLLGYFRNKGFITILVYFDIPDDELYLRITESQRSKDIFRSASTFEDVLARQQKSEASAPNISEADHLFVVSRNEEDVPMVIKKITEIPELM</sequence>
<evidence type="ECO:0000313" key="1">
    <source>
        <dbReference type="EMBL" id="CAH1211071.1"/>
    </source>
</evidence>
<gene>
    <name evidence="1" type="ORF">PAECIP111893_03370</name>
</gene>
<reference evidence="1" key="1">
    <citation type="submission" date="2022-01" db="EMBL/GenBank/DDBJ databases">
        <authorList>
            <person name="Criscuolo A."/>
        </authorList>
    </citation>
    <scope>NUCLEOTIDE SEQUENCE</scope>
    <source>
        <strain evidence="1">CIP111893</strain>
    </source>
</reference>
<dbReference type="InterPro" id="IPR027417">
    <property type="entry name" value="P-loop_NTPase"/>
</dbReference>
<evidence type="ECO:0000313" key="2">
    <source>
        <dbReference type="Proteomes" id="UP000838686"/>
    </source>
</evidence>
<proteinExistence type="predicted"/>
<dbReference type="Gene3D" id="3.40.50.300">
    <property type="entry name" value="P-loop containing nucleotide triphosphate hydrolases"/>
    <property type="match status" value="1"/>
</dbReference>
<comment type="caution">
    <text evidence="1">The sequence shown here is derived from an EMBL/GenBank/DDBJ whole genome shotgun (WGS) entry which is preliminary data.</text>
</comment>
<name>A0ABM9CE37_9BACL</name>
<evidence type="ECO:0008006" key="3">
    <source>
        <dbReference type="Google" id="ProtNLM"/>
    </source>
</evidence>
<dbReference type="EMBL" id="CAKMMF010000018">
    <property type="protein sequence ID" value="CAH1211071.1"/>
    <property type="molecule type" value="Genomic_DNA"/>
</dbReference>
<accession>A0ABM9CE37</accession>
<dbReference type="Proteomes" id="UP000838686">
    <property type="component" value="Unassembled WGS sequence"/>
</dbReference>
<protein>
    <recommendedName>
        <fullName evidence="3">CRISPR-associated protein Cas2</fullName>
    </recommendedName>
</protein>
<organism evidence="1 2">
    <name type="scientific">Paenibacillus plantiphilus</name>
    <dbReference type="NCBI Taxonomy" id="2905650"/>
    <lineage>
        <taxon>Bacteria</taxon>
        <taxon>Bacillati</taxon>
        <taxon>Bacillota</taxon>
        <taxon>Bacilli</taxon>
        <taxon>Bacillales</taxon>
        <taxon>Paenibacillaceae</taxon>
        <taxon>Paenibacillus</taxon>
    </lineage>
</organism>
<dbReference type="SUPFAM" id="SSF52540">
    <property type="entry name" value="P-loop containing nucleoside triphosphate hydrolases"/>
    <property type="match status" value="1"/>
</dbReference>